<organism evidence="2 3">
    <name type="scientific">Pedobacter gandavensis</name>
    <dbReference type="NCBI Taxonomy" id="2679963"/>
    <lineage>
        <taxon>Bacteria</taxon>
        <taxon>Pseudomonadati</taxon>
        <taxon>Bacteroidota</taxon>
        <taxon>Sphingobacteriia</taxon>
        <taxon>Sphingobacteriales</taxon>
        <taxon>Sphingobacteriaceae</taxon>
        <taxon>Pedobacter</taxon>
    </lineage>
</organism>
<evidence type="ECO:0000313" key="2">
    <source>
        <dbReference type="EMBL" id="MBB2151599.1"/>
    </source>
</evidence>
<evidence type="ECO:0000313" key="3">
    <source>
        <dbReference type="Proteomes" id="UP000636110"/>
    </source>
</evidence>
<dbReference type="Gene3D" id="3.40.630.30">
    <property type="match status" value="1"/>
</dbReference>
<dbReference type="EMBL" id="WNXC01000010">
    <property type="protein sequence ID" value="MBB2151599.1"/>
    <property type="molecule type" value="Genomic_DNA"/>
</dbReference>
<dbReference type="InterPro" id="IPR000182">
    <property type="entry name" value="GNAT_dom"/>
</dbReference>
<dbReference type="CDD" id="cd04301">
    <property type="entry name" value="NAT_SF"/>
    <property type="match status" value="1"/>
</dbReference>
<accession>A0ABR6F244</accession>
<comment type="caution">
    <text evidence="2">The sequence shown here is derived from an EMBL/GenBank/DDBJ whole genome shotgun (WGS) entry which is preliminary data.</text>
</comment>
<evidence type="ECO:0000259" key="1">
    <source>
        <dbReference type="PROSITE" id="PS51186"/>
    </source>
</evidence>
<proteinExistence type="predicted"/>
<reference evidence="2 3" key="1">
    <citation type="submission" date="2019-11" db="EMBL/GenBank/DDBJ databases">
        <title>Description of Pedobacter sp. LMG 31462T.</title>
        <authorList>
            <person name="Carlier A."/>
            <person name="Qi S."/>
            <person name="Vandamme P."/>
        </authorList>
    </citation>
    <scope>NUCLEOTIDE SEQUENCE [LARGE SCALE GENOMIC DNA]</scope>
    <source>
        <strain evidence="2 3">LMG 31462</strain>
    </source>
</reference>
<feature type="domain" description="N-acetyltransferase" evidence="1">
    <location>
        <begin position="1"/>
        <end position="142"/>
    </location>
</feature>
<sequence>MIKRITAAETLPLRSLVLRNGMAYEQCIFPQDQQEGVFHLGCFEGDQLVTVATFFPEDRPEQGSGGFRLRGMASDPAFAGKGFGAKLIKFAIDELTSGNAAYIWCNARSSAAAFYEKLGFVLISEEFEIPGVGPHFDMLRKL</sequence>
<protein>
    <submittedName>
        <fullName evidence="2">GNAT family N-acetyltransferase</fullName>
    </submittedName>
</protein>
<dbReference type="Proteomes" id="UP000636110">
    <property type="component" value="Unassembled WGS sequence"/>
</dbReference>
<dbReference type="SUPFAM" id="SSF55729">
    <property type="entry name" value="Acyl-CoA N-acyltransferases (Nat)"/>
    <property type="match status" value="1"/>
</dbReference>
<name>A0ABR6F244_9SPHI</name>
<dbReference type="InterPro" id="IPR016181">
    <property type="entry name" value="Acyl_CoA_acyltransferase"/>
</dbReference>
<gene>
    <name evidence="2" type="ORF">GM920_22050</name>
</gene>
<dbReference type="PROSITE" id="PS51186">
    <property type="entry name" value="GNAT"/>
    <property type="match status" value="1"/>
</dbReference>
<dbReference type="Pfam" id="PF13673">
    <property type="entry name" value="Acetyltransf_10"/>
    <property type="match status" value="1"/>
</dbReference>
<keyword evidence="3" id="KW-1185">Reference proteome</keyword>
<dbReference type="RefSeq" id="WP_182961556.1">
    <property type="nucleotide sequence ID" value="NZ_WNXC01000010.1"/>
</dbReference>